<keyword evidence="3" id="KW-1185">Reference proteome</keyword>
<evidence type="ECO:0000313" key="2">
    <source>
        <dbReference type="EnsemblMetazoa" id="CJA13884.1"/>
    </source>
</evidence>
<dbReference type="AlphaFoldDB" id="A0A8R1DYG2"/>
<proteinExistence type="predicted"/>
<name>A0A8R1DYG2_CAEJA</name>
<evidence type="ECO:0000256" key="1">
    <source>
        <dbReference type="SAM" id="Phobius"/>
    </source>
</evidence>
<reference evidence="3" key="1">
    <citation type="submission" date="2010-08" db="EMBL/GenBank/DDBJ databases">
        <authorList>
            <consortium name="Caenorhabditis japonica Sequencing Consortium"/>
            <person name="Wilson R.K."/>
        </authorList>
    </citation>
    <scope>NUCLEOTIDE SEQUENCE [LARGE SCALE GENOMIC DNA]</scope>
    <source>
        <strain evidence="3">DF5081</strain>
    </source>
</reference>
<keyword evidence="1" id="KW-0472">Membrane</keyword>
<dbReference type="Pfam" id="PF10317">
    <property type="entry name" value="7TM_GPCR_Srd"/>
    <property type="match status" value="1"/>
</dbReference>
<dbReference type="InterPro" id="IPR019421">
    <property type="entry name" value="7TM_GPCR_serpentine_rcpt_Srd"/>
</dbReference>
<keyword evidence="1" id="KW-0812">Transmembrane</keyword>
<feature type="transmembrane region" description="Helical" evidence="1">
    <location>
        <begin position="28"/>
        <end position="48"/>
    </location>
</feature>
<dbReference type="EnsemblMetazoa" id="CJA13884.1">
    <property type="protein sequence ID" value="CJA13884.1"/>
    <property type="gene ID" value="WBGene00133088"/>
</dbReference>
<reference evidence="2" key="2">
    <citation type="submission" date="2022-06" db="UniProtKB">
        <authorList>
            <consortium name="EnsemblMetazoa"/>
        </authorList>
    </citation>
    <scope>IDENTIFICATION</scope>
    <source>
        <strain evidence="2">DF5081</strain>
    </source>
</reference>
<keyword evidence="1" id="KW-1133">Transmembrane helix</keyword>
<protein>
    <submittedName>
        <fullName evidence="2">Uncharacterized protein</fullName>
    </submittedName>
</protein>
<organism evidence="2 3">
    <name type="scientific">Caenorhabditis japonica</name>
    <dbReference type="NCBI Taxonomy" id="281687"/>
    <lineage>
        <taxon>Eukaryota</taxon>
        <taxon>Metazoa</taxon>
        <taxon>Ecdysozoa</taxon>
        <taxon>Nematoda</taxon>
        <taxon>Chromadorea</taxon>
        <taxon>Rhabditida</taxon>
        <taxon>Rhabditina</taxon>
        <taxon>Rhabditomorpha</taxon>
        <taxon>Rhabditoidea</taxon>
        <taxon>Rhabditidae</taxon>
        <taxon>Peloderinae</taxon>
        <taxon>Caenorhabditis</taxon>
    </lineage>
</organism>
<evidence type="ECO:0000313" key="3">
    <source>
        <dbReference type="Proteomes" id="UP000005237"/>
    </source>
</evidence>
<dbReference type="Proteomes" id="UP000005237">
    <property type="component" value="Unassembled WGS sequence"/>
</dbReference>
<accession>A0A8R1DYG2</accession>
<sequence length="80" mass="8876">MLNIITTACYVLVSQSESFNISFFENLMTMPIGCMMVINPIVTIYFVAPYRKGFLSWFPTGSTGKPTTVVSVVSTPHNSF</sequence>